<dbReference type="InterPro" id="IPR000210">
    <property type="entry name" value="BTB/POZ_dom"/>
</dbReference>
<sequence>MTSPGASSPNTIVFDGSGDLWLTFGSVSSSKILHVDSNALCRASKVFRAMLRGHFSDSKPANDLHRWEVKLPENDPEAFVVLMDVVHANFDHAPLNLKPQELYNICVLTNKYDMTKTLRPMATAWYERLKSICQRSNKMQAYSKNLFVAWELGCQGAVE</sequence>
<name>A0A365N306_GIBIN</name>
<dbReference type="EMBL" id="PKMI01000023">
    <property type="protein sequence ID" value="RBA15193.1"/>
    <property type="molecule type" value="Genomic_DNA"/>
</dbReference>
<proteinExistence type="predicted"/>
<dbReference type="InterPro" id="IPR011333">
    <property type="entry name" value="SKP1/BTB/POZ_sf"/>
</dbReference>
<dbReference type="AlphaFoldDB" id="A0A365N306"/>
<accession>A0A365N306</accession>
<protein>
    <recommendedName>
        <fullName evidence="1">BTB domain-containing protein</fullName>
    </recommendedName>
</protein>
<evidence type="ECO:0000313" key="3">
    <source>
        <dbReference type="Proteomes" id="UP000251714"/>
    </source>
</evidence>
<feature type="domain" description="BTB" evidence="1">
    <location>
        <begin position="18"/>
        <end position="89"/>
    </location>
</feature>
<dbReference type="Pfam" id="PF00651">
    <property type="entry name" value="BTB"/>
    <property type="match status" value="1"/>
</dbReference>
<evidence type="ECO:0000259" key="1">
    <source>
        <dbReference type="PROSITE" id="PS50097"/>
    </source>
</evidence>
<dbReference type="Gene3D" id="3.30.710.10">
    <property type="entry name" value="Potassium Channel Kv1.1, Chain A"/>
    <property type="match status" value="1"/>
</dbReference>
<dbReference type="PROSITE" id="PS50097">
    <property type="entry name" value="BTB"/>
    <property type="match status" value="1"/>
</dbReference>
<dbReference type="SUPFAM" id="SSF54695">
    <property type="entry name" value="POZ domain"/>
    <property type="match status" value="1"/>
</dbReference>
<dbReference type="Proteomes" id="UP000251714">
    <property type="component" value="Unassembled WGS sequence"/>
</dbReference>
<reference evidence="2 3" key="1">
    <citation type="submission" date="2017-12" db="EMBL/GenBank/DDBJ databases">
        <title>Genome sequence of the mycotoxigenic crop pathogen Fusarium proliferatum, strain ITEM 2341 from Date Palm.</title>
        <authorList>
            <person name="Almiman B.F."/>
            <person name="Shittu T.A."/>
            <person name="Muthumeenakshi S."/>
            <person name="Baroncelli R."/>
            <person name="Sreenivasaprasada S."/>
        </authorList>
    </citation>
    <scope>NUCLEOTIDE SEQUENCE [LARGE SCALE GENOMIC DNA]</scope>
    <source>
        <strain evidence="2 3">ITEM 2341</strain>
    </source>
</reference>
<evidence type="ECO:0000313" key="2">
    <source>
        <dbReference type="EMBL" id="RBA15193.1"/>
    </source>
</evidence>
<comment type="caution">
    <text evidence="2">The sequence shown here is derived from an EMBL/GenBank/DDBJ whole genome shotgun (WGS) entry which is preliminary data.</text>
</comment>
<organism evidence="2 3">
    <name type="scientific">Gibberella intermedia</name>
    <name type="common">Bulb rot disease fungus</name>
    <name type="synonym">Fusarium proliferatum</name>
    <dbReference type="NCBI Taxonomy" id="948311"/>
    <lineage>
        <taxon>Eukaryota</taxon>
        <taxon>Fungi</taxon>
        <taxon>Dikarya</taxon>
        <taxon>Ascomycota</taxon>
        <taxon>Pezizomycotina</taxon>
        <taxon>Sordariomycetes</taxon>
        <taxon>Hypocreomycetidae</taxon>
        <taxon>Hypocreales</taxon>
        <taxon>Nectriaceae</taxon>
        <taxon>Fusarium</taxon>
        <taxon>Fusarium fujikuroi species complex</taxon>
    </lineage>
</organism>
<gene>
    <name evidence="2" type="ORF">FPRO05_12673</name>
</gene>